<dbReference type="Gene3D" id="3.90.20.10">
    <property type="match status" value="1"/>
</dbReference>
<keyword evidence="1" id="KW-0812">Transmembrane</keyword>
<dbReference type="EMBL" id="JAHXZN010000010">
    <property type="protein sequence ID" value="MBW6532816.1"/>
    <property type="molecule type" value="Genomic_DNA"/>
</dbReference>
<evidence type="ECO:0000313" key="2">
    <source>
        <dbReference type="EMBL" id="MBW6532816.1"/>
    </source>
</evidence>
<name>A0ABS7BTB4_9SPHN</name>
<sequence>MGIDTLSIAKDLRAAALPQDQAEAIAAAIGRATSEGAATKSDLDRLGERIDARFEQEAARIDARFDRKAARVDARFVQVDARFDQIEARLEEADVKVDARFAQFATDLRLVEERMSARIEAAKTQLLTWLVGAIFTATGVLIAVLKL</sequence>
<keyword evidence="1" id="KW-1133">Transmembrane helix</keyword>
<dbReference type="Proteomes" id="UP000759103">
    <property type="component" value="Unassembled WGS sequence"/>
</dbReference>
<accession>A0ABS7BTB4</accession>
<keyword evidence="1" id="KW-0472">Membrane</keyword>
<comment type="caution">
    <text evidence="2">The sequence shown here is derived from an EMBL/GenBank/DDBJ whole genome shotgun (WGS) entry which is preliminary data.</text>
</comment>
<feature type="transmembrane region" description="Helical" evidence="1">
    <location>
        <begin position="126"/>
        <end position="145"/>
    </location>
</feature>
<dbReference type="RefSeq" id="WP_219750408.1">
    <property type="nucleotide sequence ID" value="NZ_JAHXZN010000010.1"/>
</dbReference>
<protein>
    <submittedName>
        <fullName evidence="2">CCDC90 family protein</fullName>
    </submittedName>
</protein>
<proteinExistence type="predicted"/>
<reference evidence="2 3" key="1">
    <citation type="submission" date="2021-07" db="EMBL/GenBank/DDBJ databases">
        <title>Sphingomonas sp.</title>
        <authorList>
            <person name="Feng G."/>
            <person name="Li J."/>
            <person name="Pan M."/>
        </authorList>
    </citation>
    <scope>NUCLEOTIDE SEQUENCE [LARGE SCALE GENOMIC DNA]</scope>
    <source>
        <strain evidence="2 3">RRHST34</strain>
    </source>
</reference>
<gene>
    <name evidence="2" type="ORF">KZ820_18890</name>
</gene>
<evidence type="ECO:0000256" key="1">
    <source>
        <dbReference type="SAM" id="Phobius"/>
    </source>
</evidence>
<evidence type="ECO:0000313" key="3">
    <source>
        <dbReference type="Proteomes" id="UP000759103"/>
    </source>
</evidence>
<keyword evidence="3" id="KW-1185">Reference proteome</keyword>
<organism evidence="2 3">
    <name type="scientific">Sphingomonas citri</name>
    <dbReference type="NCBI Taxonomy" id="2862499"/>
    <lineage>
        <taxon>Bacteria</taxon>
        <taxon>Pseudomonadati</taxon>
        <taxon>Pseudomonadota</taxon>
        <taxon>Alphaproteobacteria</taxon>
        <taxon>Sphingomonadales</taxon>
        <taxon>Sphingomonadaceae</taxon>
        <taxon>Sphingomonas</taxon>
    </lineage>
</organism>